<accession>A0A9X2GJM9</accession>
<protein>
    <recommendedName>
        <fullName evidence="4">Peptidase inhibitor family I36</fullName>
    </recommendedName>
</protein>
<organism evidence="2 3">
    <name type="scientific">Nonomuraea thailandensis</name>
    <dbReference type="NCBI Taxonomy" id="1188745"/>
    <lineage>
        <taxon>Bacteria</taxon>
        <taxon>Bacillati</taxon>
        <taxon>Actinomycetota</taxon>
        <taxon>Actinomycetes</taxon>
        <taxon>Streptosporangiales</taxon>
        <taxon>Streptosporangiaceae</taxon>
        <taxon>Nonomuraea</taxon>
    </lineage>
</organism>
<proteinExistence type="predicted"/>
<evidence type="ECO:0008006" key="4">
    <source>
        <dbReference type="Google" id="ProtNLM"/>
    </source>
</evidence>
<evidence type="ECO:0000256" key="1">
    <source>
        <dbReference type="SAM" id="SignalP"/>
    </source>
</evidence>
<dbReference type="EMBL" id="JAMZEB010000002">
    <property type="protein sequence ID" value="MCP2355393.1"/>
    <property type="molecule type" value="Genomic_DNA"/>
</dbReference>
<keyword evidence="1" id="KW-0732">Signal</keyword>
<feature type="chain" id="PRO_5040834252" description="Peptidase inhibitor family I36" evidence="1">
    <location>
        <begin position="31"/>
        <end position="142"/>
    </location>
</feature>
<dbReference type="AlphaFoldDB" id="A0A9X2GJM9"/>
<name>A0A9X2GJM9_9ACTN</name>
<keyword evidence="3" id="KW-1185">Reference proteome</keyword>
<reference evidence="2" key="1">
    <citation type="submission" date="2022-06" db="EMBL/GenBank/DDBJ databases">
        <title>Sequencing the genomes of 1000 actinobacteria strains.</title>
        <authorList>
            <person name="Klenk H.-P."/>
        </authorList>
    </citation>
    <scope>NUCLEOTIDE SEQUENCE</scope>
    <source>
        <strain evidence="2">DSM 46694</strain>
    </source>
</reference>
<dbReference type="Proteomes" id="UP001139648">
    <property type="component" value="Unassembled WGS sequence"/>
</dbReference>
<dbReference type="RefSeq" id="WP_253742070.1">
    <property type="nucleotide sequence ID" value="NZ_BAABKA010000036.1"/>
</dbReference>
<evidence type="ECO:0000313" key="2">
    <source>
        <dbReference type="EMBL" id="MCP2355393.1"/>
    </source>
</evidence>
<comment type="caution">
    <text evidence="2">The sequence shown here is derived from an EMBL/GenBank/DDBJ whole genome shotgun (WGS) entry which is preliminary data.</text>
</comment>
<sequence>MRTNSESAGRAARRGITLLGLVTAATVALATVSATPAAALTGCTSYGCSGGWGTGYGYWAADGDKMTVCDEYADGYSVVVMADIGTRPHPDKWHTGGAGRCTERSYGDVAERQTIYFHTCLGKQSTGYILPGSCGRVVSGTT</sequence>
<evidence type="ECO:0000313" key="3">
    <source>
        <dbReference type="Proteomes" id="UP001139648"/>
    </source>
</evidence>
<feature type="signal peptide" evidence="1">
    <location>
        <begin position="1"/>
        <end position="30"/>
    </location>
</feature>
<gene>
    <name evidence="2" type="ORF">HD597_002413</name>
</gene>